<evidence type="ECO:0000256" key="1">
    <source>
        <dbReference type="SAM" id="MobiDB-lite"/>
    </source>
</evidence>
<name>A0AAD7XZU4_9FUNG</name>
<sequence length="226" mass="25733">MEQAFSFPQYPESLGNRDYMIIPPLQCNSPWPIYGCTALKLQDSILLPKHLGLPTFRTALDKRETSLSSIGFKVSIKESAYLKLLSQEKIGRSVNRYMTRAFMQHQPPSAWRGTGDEWRMVPGLALLALSEHMGRRGSNRDSRDPISDETRGRFRQASLSAANRDLQPTIKRTQVPDPTGLWFGSSYRSQRFLLGYDPTISRHAVLVKDLNGNTILENEQPKLFYD</sequence>
<organism evidence="2 3">
    <name type="scientific">Lichtheimia ornata</name>
    <dbReference type="NCBI Taxonomy" id="688661"/>
    <lineage>
        <taxon>Eukaryota</taxon>
        <taxon>Fungi</taxon>
        <taxon>Fungi incertae sedis</taxon>
        <taxon>Mucoromycota</taxon>
        <taxon>Mucoromycotina</taxon>
        <taxon>Mucoromycetes</taxon>
        <taxon>Mucorales</taxon>
        <taxon>Lichtheimiaceae</taxon>
        <taxon>Lichtheimia</taxon>
    </lineage>
</organism>
<comment type="caution">
    <text evidence="2">The sequence shown here is derived from an EMBL/GenBank/DDBJ whole genome shotgun (WGS) entry which is preliminary data.</text>
</comment>
<dbReference type="EMBL" id="JARTCD010000012">
    <property type="protein sequence ID" value="KAJ8660605.1"/>
    <property type="molecule type" value="Genomic_DNA"/>
</dbReference>
<dbReference type="GeneID" id="83211065"/>
<evidence type="ECO:0000313" key="2">
    <source>
        <dbReference type="EMBL" id="KAJ8660605.1"/>
    </source>
</evidence>
<feature type="region of interest" description="Disordered" evidence="1">
    <location>
        <begin position="135"/>
        <end position="154"/>
    </location>
</feature>
<proteinExistence type="predicted"/>
<dbReference type="AlphaFoldDB" id="A0AAD7XZU4"/>
<feature type="compositionally biased region" description="Basic and acidic residues" evidence="1">
    <location>
        <begin position="135"/>
        <end position="152"/>
    </location>
</feature>
<gene>
    <name evidence="2" type="ORF">O0I10_003652</name>
</gene>
<dbReference type="Proteomes" id="UP001234581">
    <property type="component" value="Unassembled WGS sequence"/>
</dbReference>
<dbReference type="RefSeq" id="XP_058345518.1">
    <property type="nucleotide sequence ID" value="XM_058483720.1"/>
</dbReference>
<reference evidence="2 3" key="1">
    <citation type="submission" date="2023-03" db="EMBL/GenBank/DDBJ databases">
        <title>Genome sequence of Lichtheimia ornata CBS 291.66.</title>
        <authorList>
            <person name="Mohabir J.T."/>
            <person name="Shea T.P."/>
            <person name="Kurbessoian T."/>
            <person name="Berby B."/>
            <person name="Fontaine J."/>
            <person name="Livny J."/>
            <person name="Gnirke A."/>
            <person name="Stajich J.E."/>
            <person name="Cuomo C.A."/>
        </authorList>
    </citation>
    <scope>NUCLEOTIDE SEQUENCE [LARGE SCALE GENOMIC DNA]</scope>
    <source>
        <strain evidence="2">CBS 291.66</strain>
    </source>
</reference>
<evidence type="ECO:0000313" key="3">
    <source>
        <dbReference type="Proteomes" id="UP001234581"/>
    </source>
</evidence>
<accession>A0AAD7XZU4</accession>
<protein>
    <submittedName>
        <fullName evidence="2">Uncharacterized protein</fullName>
    </submittedName>
</protein>
<keyword evidence="3" id="KW-1185">Reference proteome</keyword>